<reference evidence="5 6" key="1">
    <citation type="submission" date="2017-11" db="EMBL/GenBank/DDBJ databases">
        <title>Bradyrhizobium forestalis sp. nov., an efficient nitrogen-fixing bacterium isolated from nodules of forest legume species in the Amazon.</title>
        <authorList>
            <person name="Costa E.M."/>
            <person name="Guimaraes A."/>
            <person name="Carvalho T.S."/>
            <person name="Rodrigues T.L."/>
            <person name="Ribeiro P.R.A."/>
            <person name="Lebbe L."/>
            <person name="Willems A."/>
            <person name="Moreira F.M.S."/>
        </authorList>
    </citation>
    <scope>NUCLEOTIDE SEQUENCE [LARGE SCALE GENOMIC DNA]</scope>
    <source>
        <strain evidence="5 6">INPA54B</strain>
    </source>
</reference>
<dbReference type="PANTHER" id="PTHR11496:SF102">
    <property type="entry name" value="ALCOHOL DEHYDROGENASE 4"/>
    <property type="match status" value="1"/>
</dbReference>
<dbReference type="PANTHER" id="PTHR11496">
    <property type="entry name" value="ALCOHOL DEHYDROGENASE"/>
    <property type="match status" value="1"/>
</dbReference>
<evidence type="ECO:0000256" key="1">
    <source>
        <dbReference type="ARBA" id="ARBA00007358"/>
    </source>
</evidence>
<dbReference type="InterPro" id="IPR056798">
    <property type="entry name" value="ADH_Fe_C"/>
</dbReference>
<proteinExistence type="inferred from homology"/>
<dbReference type="SUPFAM" id="SSF56796">
    <property type="entry name" value="Dehydroquinate synthase-like"/>
    <property type="match status" value="1"/>
</dbReference>
<dbReference type="Gene3D" id="1.20.1090.10">
    <property type="entry name" value="Dehydroquinate synthase-like - alpha domain"/>
    <property type="match status" value="1"/>
</dbReference>
<dbReference type="InterPro" id="IPR001670">
    <property type="entry name" value="ADH_Fe/GldA"/>
</dbReference>
<dbReference type="Gene3D" id="3.40.50.1970">
    <property type="match status" value="1"/>
</dbReference>
<gene>
    <name evidence="5" type="ORF">CVM73_11450</name>
</gene>
<dbReference type="GO" id="GO:0046872">
    <property type="term" value="F:metal ion binding"/>
    <property type="evidence" value="ECO:0007669"/>
    <property type="project" value="InterPro"/>
</dbReference>
<keyword evidence="6" id="KW-1185">Reference proteome</keyword>
<protein>
    <submittedName>
        <fullName evidence="5">Alcohol dehydrogenase</fullName>
    </submittedName>
</protein>
<dbReference type="OrthoDB" id="9815791at2"/>
<name>A0A2M8RBM6_9BRAD</name>
<dbReference type="CDD" id="cd08192">
    <property type="entry name" value="MAR-like"/>
    <property type="match status" value="1"/>
</dbReference>
<comment type="similarity">
    <text evidence="1">Belongs to the iron-containing alcohol dehydrogenase family.</text>
</comment>
<feature type="domain" description="Fe-containing alcohol dehydrogenase-like C-terminal" evidence="4">
    <location>
        <begin position="205"/>
        <end position="385"/>
    </location>
</feature>
<comment type="caution">
    <text evidence="5">The sequence shown here is derived from an EMBL/GenBank/DDBJ whole genome shotgun (WGS) entry which is preliminary data.</text>
</comment>
<keyword evidence="2" id="KW-0560">Oxidoreductase</keyword>
<dbReference type="Pfam" id="PF00465">
    <property type="entry name" value="Fe-ADH"/>
    <property type="match status" value="1"/>
</dbReference>
<dbReference type="Pfam" id="PF25137">
    <property type="entry name" value="ADH_Fe_C"/>
    <property type="match status" value="1"/>
</dbReference>
<dbReference type="GO" id="GO:0004022">
    <property type="term" value="F:alcohol dehydrogenase (NAD+) activity"/>
    <property type="evidence" value="ECO:0007669"/>
    <property type="project" value="TreeGrafter"/>
</dbReference>
<evidence type="ECO:0000313" key="5">
    <source>
        <dbReference type="EMBL" id="PJG55179.1"/>
    </source>
</evidence>
<organism evidence="5 6">
    <name type="scientific">Bradyrhizobium forestalis</name>
    <dbReference type="NCBI Taxonomy" id="1419263"/>
    <lineage>
        <taxon>Bacteria</taxon>
        <taxon>Pseudomonadati</taxon>
        <taxon>Pseudomonadota</taxon>
        <taxon>Alphaproteobacteria</taxon>
        <taxon>Hyphomicrobiales</taxon>
        <taxon>Nitrobacteraceae</taxon>
        <taxon>Bradyrhizobium</taxon>
    </lineage>
</organism>
<evidence type="ECO:0000256" key="2">
    <source>
        <dbReference type="ARBA" id="ARBA00023002"/>
    </source>
</evidence>
<accession>A0A2M8RBM6</accession>
<dbReference type="Proteomes" id="UP000231194">
    <property type="component" value="Unassembled WGS sequence"/>
</dbReference>
<feature type="domain" description="Alcohol dehydrogenase iron-type/glycerol dehydrogenase GldA" evidence="3">
    <location>
        <begin position="14"/>
        <end position="187"/>
    </location>
</feature>
<dbReference type="AlphaFoldDB" id="A0A2M8RBM6"/>
<dbReference type="RefSeq" id="WP_100232094.1">
    <property type="nucleotide sequence ID" value="NZ_PGVG01000007.1"/>
</dbReference>
<sequence length="386" mass="41635">MRKTGVHNFPAIDRVVYGKAASEAIDEEAERLTAKRVFLIVSRTLNAQTGEIEKIRRTLGDKHVATFDGIAQHTTRKQAAEVARHAKETQADLVVAVGGGSAVDLAKIVIMAMEHDIRDEAGFDPFPMGPGASVSPFRPPTVRQIAVPSTLNGGEYNAAALVTDERSKLKQIFFHPHMMPVAIILDPVLTLHTPSKLWMGSGTRSMDHGIEALCSPAGTPLADEVVLAGIRALREGMLQTLHRPDDVEARRLSQYGSWLASYGLQARVPMGASHGIGHVLGGTFDVPHYYCTPVIMPSLLRYNKPFTEDAQKRLAAALGAPGGDAADAFSEFARTLGLPGRLADVGIGEDKFEGISKIAINHRFVKANPRPFNGEGDIVDLLRMAA</sequence>
<evidence type="ECO:0000259" key="3">
    <source>
        <dbReference type="Pfam" id="PF00465"/>
    </source>
</evidence>
<evidence type="ECO:0000259" key="4">
    <source>
        <dbReference type="Pfam" id="PF25137"/>
    </source>
</evidence>
<evidence type="ECO:0000313" key="6">
    <source>
        <dbReference type="Proteomes" id="UP000231194"/>
    </source>
</evidence>
<dbReference type="InterPro" id="IPR039697">
    <property type="entry name" value="Alcohol_dehydrogenase_Fe"/>
</dbReference>
<dbReference type="EMBL" id="PGVG01000007">
    <property type="protein sequence ID" value="PJG55179.1"/>
    <property type="molecule type" value="Genomic_DNA"/>
</dbReference>